<dbReference type="InterPro" id="IPR016166">
    <property type="entry name" value="FAD-bd_PCMH"/>
</dbReference>
<dbReference type="AlphaFoldDB" id="A0A543I7B9"/>
<dbReference type="Pfam" id="PF20256">
    <property type="entry name" value="MoCoBD_2"/>
    <property type="match status" value="1"/>
</dbReference>
<accession>A0A543I7B9</accession>
<dbReference type="GO" id="GO:0005506">
    <property type="term" value="F:iron ion binding"/>
    <property type="evidence" value="ECO:0007669"/>
    <property type="project" value="InterPro"/>
</dbReference>
<dbReference type="RefSeq" id="WP_185758552.1">
    <property type="nucleotide sequence ID" value="NZ_VFPO01000001.1"/>
</dbReference>
<dbReference type="Gene3D" id="3.30.365.10">
    <property type="entry name" value="Aldehyde oxidase/xanthine dehydrogenase, molybdopterin binding domain"/>
    <property type="match status" value="4"/>
</dbReference>
<dbReference type="InterPro" id="IPR016208">
    <property type="entry name" value="Ald_Oxase/xanthine_DH-like"/>
</dbReference>
<dbReference type="GO" id="GO:0016491">
    <property type="term" value="F:oxidoreductase activity"/>
    <property type="evidence" value="ECO:0007669"/>
    <property type="project" value="InterPro"/>
</dbReference>
<dbReference type="SUPFAM" id="SSF55447">
    <property type="entry name" value="CO dehydrogenase flavoprotein C-terminal domain-like"/>
    <property type="match status" value="1"/>
</dbReference>
<dbReference type="Pfam" id="PF00941">
    <property type="entry name" value="FAD_binding_5"/>
    <property type="match status" value="1"/>
</dbReference>
<dbReference type="InterPro" id="IPR005107">
    <property type="entry name" value="CO_DH_flav_C"/>
</dbReference>
<comment type="caution">
    <text evidence="3">The sequence shown here is derived from an EMBL/GenBank/DDBJ whole genome shotgun (WGS) entry which is preliminary data.</text>
</comment>
<feature type="region of interest" description="Disordered" evidence="1">
    <location>
        <begin position="144"/>
        <end position="177"/>
    </location>
</feature>
<dbReference type="Gene3D" id="3.30.465.10">
    <property type="match status" value="2"/>
</dbReference>
<dbReference type="InterPro" id="IPR036683">
    <property type="entry name" value="CO_DH_flav_C_dom_sf"/>
</dbReference>
<dbReference type="Pfam" id="PF01315">
    <property type="entry name" value="Ald_Xan_dh_C"/>
    <property type="match status" value="1"/>
</dbReference>
<feature type="domain" description="FAD-binding PCMH-type" evidence="2">
    <location>
        <begin position="803"/>
        <end position="1022"/>
    </location>
</feature>
<name>A0A543I7B9_9ACTN</name>
<feature type="region of interest" description="Disordered" evidence="1">
    <location>
        <begin position="1"/>
        <end position="35"/>
    </location>
</feature>
<dbReference type="SUPFAM" id="SSF56003">
    <property type="entry name" value="Molybdenum cofactor-binding domain"/>
    <property type="match status" value="1"/>
</dbReference>
<dbReference type="InterPro" id="IPR036318">
    <property type="entry name" value="FAD-bd_PCMH-like_sf"/>
</dbReference>
<dbReference type="InterPro" id="IPR037165">
    <property type="entry name" value="AldOxase/xan_DH_Mopterin-bd_sf"/>
</dbReference>
<sequence length="1128" mass="120471">MTAPATPRVVGASVPPKKWDERTSGADPYAGDLDPPGTLTAHVLRSPHPYARILSIDTERARRMPGVHAVITAADFPEDAVYVHSEGPHSDRRPLARDVVRFVGEEVAAVAAETAEQARAAAEAIVVRYRVPRRRPPLTMDAASGRRAVRLHRRSSGEPNVSVHDKGQWGDPEAGRSAATMSVEGTFHYPRVAHACMEPNTTLAHWHADTGVLELWTSTQAPWFVTTEVAHVLGLDPARVVCRDVAVGGGFGSKSKVCEHEALAAALSIASGRPVRLAYSREEEFAATKPRHAFRVRLRSFADGDGRLRALDARLDVDNGAYNHYGPSIMKVGVKTLGSIYAPDGVAWDARLVDTALPPGGQFRGYGGPQVAFAMESQVDELAERLGIDPIDFRVRNANRPGSTTLSGARIGSARLVECLEAVREAIGWDAKRRDRRPLRGVGVACGMHGSGSYAHGGSNRSDAAVDLFEDGRVRVRFGGADAGTGQRTILAQIAAEELGVDVDDVDVLMADGELTPFDMGAWSSRGTHMGGHAVRKAATELADTLRDLAAEKLGSGDVRLEEGRARAGQDEIPLGDLVALSPDAQDGVLSHEASYVDPRMETFGAGNPRPNVSASYTFAAHAVEVEVDPVTGQVRVLDYVAAHDIGRAVNPAMVEGQVIGGVVQGLGAALGEELLYEGGRTVNPAYINYALPRAADLPPVRVVLVEGDEEAGPYDAKSAGEMPIVPPAPAVANAVYDAIGVRIRDLPITPDKVLRALAERDAVPPRRYRLAVRPSRWWIELLRRAYPLGVHRVLHGFGTRFARRAPAREVEAVLRPVDTGEAVELTASGGTPVGGNTDLSLQRRQGLAAPRTLVRLTGVPPLRTITERGDGSLEIGAAVTLDALAAATRGNLDAVADAVESIASAQIRAVATVGGNLAQAKRCWFFRNGFDCYKRGGVTCPCYAVQGDHRFYHAAIGGHRCQAVTPSDLATVFTALDAQVVLAGPKGHRTVAIGDFYTGPGETCLRPGELVTAVRVPAAARERRCVFDKLRLWEGDFAVVSVALAARVDGGRWDDVRVVLGSVAPTPWRARATERACEGAPFNAGRFRERLDDELSRHGHPLPGNAWKLDAALGMAVRAAGRMGDDT</sequence>
<dbReference type="GO" id="GO:0071949">
    <property type="term" value="F:FAD binding"/>
    <property type="evidence" value="ECO:0007669"/>
    <property type="project" value="InterPro"/>
</dbReference>
<dbReference type="PANTHER" id="PTHR11908">
    <property type="entry name" value="XANTHINE DEHYDROGENASE"/>
    <property type="match status" value="1"/>
</dbReference>
<evidence type="ECO:0000259" key="2">
    <source>
        <dbReference type="PROSITE" id="PS51387"/>
    </source>
</evidence>
<dbReference type="InterPro" id="IPR046867">
    <property type="entry name" value="AldOxase/xan_DH_MoCoBD2"/>
</dbReference>
<evidence type="ECO:0000256" key="1">
    <source>
        <dbReference type="SAM" id="MobiDB-lite"/>
    </source>
</evidence>
<dbReference type="SMART" id="SM01092">
    <property type="entry name" value="CO_deh_flav_C"/>
    <property type="match status" value="1"/>
</dbReference>
<dbReference type="SUPFAM" id="SSF56176">
    <property type="entry name" value="FAD-binding/transporter-associated domain-like"/>
    <property type="match status" value="1"/>
</dbReference>
<dbReference type="InterPro" id="IPR000674">
    <property type="entry name" value="Ald_Oxase/Xan_DH_a/b"/>
</dbReference>
<dbReference type="InterPro" id="IPR002346">
    <property type="entry name" value="Mopterin_DH_FAD-bd"/>
</dbReference>
<keyword evidence="4" id="KW-1185">Reference proteome</keyword>
<dbReference type="Pfam" id="PF02738">
    <property type="entry name" value="MoCoBD_1"/>
    <property type="match status" value="1"/>
</dbReference>
<dbReference type="InterPro" id="IPR008274">
    <property type="entry name" value="AldOxase/xan_DH_MoCoBD1"/>
</dbReference>
<dbReference type="PANTHER" id="PTHR11908:SF157">
    <property type="entry name" value="XANTHINE DEHYDROGENASE SUBUNIT D-RELATED"/>
    <property type="match status" value="1"/>
</dbReference>
<evidence type="ECO:0000313" key="3">
    <source>
        <dbReference type="EMBL" id="TQM66455.1"/>
    </source>
</evidence>
<dbReference type="Gene3D" id="3.90.1170.50">
    <property type="entry name" value="Aldehyde oxidase/xanthine dehydrogenase, a/b hammerhead"/>
    <property type="match status" value="1"/>
</dbReference>
<evidence type="ECO:0000313" key="4">
    <source>
        <dbReference type="Proteomes" id="UP000316706"/>
    </source>
</evidence>
<dbReference type="PROSITE" id="PS51387">
    <property type="entry name" value="FAD_PCMH"/>
    <property type="match status" value="1"/>
</dbReference>
<dbReference type="Pfam" id="PF03450">
    <property type="entry name" value="CO_deh_flav_C"/>
    <property type="match status" value="1"/>
</dbReference>
<dbReference type="InterPro" id="IPR036856">
    <property type="entry name" value="Ald_Oxase/Xan_DH_a/b_sf"/>
</dbReference>
<reference evidence="3 4" key="1">
    <citation type="submission" date="2019-06" db="EMBL/GenBank/DDBJ databases">
        <title>Sequencing the genomes of 1000 actinobacteria strains.</title>
        <authorList>
            <person name="Klenk H.-P."/>
        </authorList>
    </citation>
    <scope>NUCLEOTIDE SEQUENCE [LARGE SCALE GENOMIC DNA]</scope>
    <source>
        <strain evidence="3 4">DSM 45043</strain>
    </source>
</reference>
<dbReference type="SMART" id="SM01008">
    <property type="entry name" value="Ald_Xan_dh_C"/>
    <property type="match status" value="1"/>
</dbReference>
<dbReference type="SUPFAM" id="SSF54665">
    <property type="entry name" value="CO dehydrogenase molybdoprotein N-domain-like"/>
    <property type="match status" value="1"/>
</dbReference>
<dbReference type="Gene3D" id="3.30.390.50">
    <property type="entry name" value="CO dehydrogenase flavoprotein, C-terminal domain"/>
    <property type="match status" value="1"/>
</dbReference>
<organism evidence="3 4">
    <name type="scientific">Actinomadura hallensis</name>
    <dbReference type="NCBI Taxonomy" id="337895"/>
    <lineage>
        <taxon>Bacteria</taxon>
        <taxon>Bacillati</taxon>
        <taxon>Actinomycetota</taxon>
        <taxon>Actinomycetes</taxon>
        <taxon>Streptosporangiales</taxon>
        <taxon>Thermomonosporaceae</taxon>
        <taxon>Actinomadura</taxon>
    </lineage>
</organism>
<dbReference type="EMBL" id="VFPO01000001">
    <property type="protein sequence ID" value="TQM66455.1"/>
    <property type="molecule type" value="Genomic_DNA"/>
</dbReference>
<gene>
    <name evidence="3" type="ORF">FHX41_0028</name>
</gene>
<dbReference type="InterPro" id="IPR016169">
    <property type="entry name" value="FAD-bd_PCMH_sub2"/>
</dbReference>
<protein>
    <submittedName>
        <fullName evidence="3">CO/xanthine dehydrogenase Mo-binding subunit</fullName>
    </submittedName>
</protein>
<dbReference type="Proteomes" id="UP000316706">
    <property type="component" value="Unassembled WGS sequence"/>
</dbReference>
<proteinExistence type="predicted"/>